<accession>A0AAW1Z4J9</accession>
<keyword evidence="6" id="KW-1185">Reference proteome</keyword>
<comment type="caution">
    <text evidence="5">The sequence shown here is derived from an EMBL/GenBank/DDBJ whole genome shotgun (WGS) entry which is preliminary data.</text>
</comment>
<evidence type="ECO:0000256" key="2">
    <source>
        <dbReference type="PROSITE-ProRule" id="PRU00176"/>
    </source>
</evidence>
<evidence type="ECO:0000259" key="4">
    <source>
        <dbReference type="PROSITE" id="PS50102"/>
    </source>
</evidence>
<evidence type="ECO:0000313" key="5">
    <source>
        <dbReference type="EMBL" id="KAK9955752.1"/>
    </source>
</evidence>
<proteinExistence type="predicted"/>
<dbReference type="PANTHER" id="PTHR16105">
    <property type="entry name" value="RNA-BINDING REGION-CONTAINING PROTEIN 3"/>
    <property type="match status" value="1"/>
</dbReference>
<dbReference type="SUPFAM" id="SSF54928">
    <property type="entry name" value="RNA-binding domain, RBD"/>
    <property type="match status" value="1"/>
</dbReference>
<name>A0AAW1Z4J9_CULAL</name>
<organism evidence="5 6">
    <name type="scientific">Culter alburnus</name>
    <name type="common">Topmouth culter</name>
    <dbReference type="NCBI Taxonomy" id="194366"/>
    <lineage>
        <taxon>Eukaryota</taxon>
        <taxon>Metazoa</taxon>
        <taxon>Chordata</taxon>
        <taxon>Craniata</taxon>
        <taxon>Vertebrata</taxon>
        <taxon>Euteleostomi</taxon>
        <taxon>Actinopterygii</taxon>
        <taxon>Neopterygii</taxon>
        <taxon>Teleostei</taxon>
        <taxon>Ostariophysi</taxon>
        <taxon>Cypriniformes</taxon>
        <taxon>Xenocyprididae</taxon>
        <taxon>Xenocypridinae</taxon>
        <taxon>Culter</taxon>
    </lineage>
</organism>
<dbReference type="GO" id="GO:0000398">
    <property type="term" value="P:mRNA splicing, via spliceosome"/>
    <property type="evidence" value="ECO:0007669"/>
    <property type="project" value="TreeGrafter"/>
</dbReference>
<reference evidence="5 6" key="1">
    <citation type="submission" date="2024-05" db="EMBL/GenBank/DDBJ databases">
        <title>A high-quality chromosomal-level genome assembly of Topmouth culter (Culter alburnus).</title>
        <authorList>
            <person name="Zhao H."/>
        </authorList>
    </citation>
    <scope>NUCLEOTIDE SEQUENCE [LARGE SCALE GENOMIC DNA]</scope>
    <source>
        <strain evidence="5">CATC2023</strain>
        <tissue evidence="5">Muscle</tissue>
    </source>
</reference>
<gene>
    <name evidence="5" type="ORF">ABG768_015608</name>
</gene>
<dbReference type="InterPro" id="IPR000504">
    <property type="entry name" value="RRM_dom"/>
</dbReference>
<sequence length="433" mass="48818">MYLRFLVKSICTVNRKALSLFECVLCVAKKKCFAPAAVYKPFGEQAAGVRSLSQFQALQDGDQELAALRELGLTDAEIELWRCRDQLGSSWKERGVCVEPEARNERLQAIRDKMVAHAELLSRPQRFSSSRPLSRREMEIEKALFHGSDRCSFLTSLYHREEESLVSQQGTTSVITMDHFYKDFLEGQNKNFASTSERFPQSEIVTNIQCKSSSFKTDQSTCTVRDSSPSKDQHIFPDSSPVSDTIIQPQSQEKSVKTMKMTVSQSIGTLCAALVQGHDGPVTVSGRIEEISDEEIKNNRETEEDIRNIPRFKNYQRGNPSNVLCVKNMSPRATVAQLVSLFSRFQKDDKQPILYRLLTGRLKGQAFITLSDIKSAQAALDMLNGYKLLEKPLIIEFGRERSKETDAQTDGSSVDPNTPSKQKDEQFCNEKPA</sequence>
<dbReference type="Proteomes" id="UP001479290">
    <property type="component" value="Unassembled WGS sequence"/>
</dbReference>
<dbReference type="GO" id="GO:0005689">
    <property type="term" value="C:U12-type spliceosomal complex"/>
    <property type="evidence" value="ECO:0007669"/>
    <property type="project" value="TreeGrafter"/>
</dbReference>
<evidence type="ECO:0000256" key="1">
    <source>
        <dbReference type="ARBA" id="ARBA00022884"/>
    </source>
</evidence>
<evidence type="ECO:0000313" key="6">
    <source>
        <dbReference type="Proteomes" id="UP001479290"/>
    </source>
</evidence>
<dbReference type="InterPro" id="IPR045164">
    <property type="entry name" value="RBM41/RNPC3"/>
</dbReference>
<dbReference type="GO" id="GO:0030626">
    <property type="term" value="F:U12 snRNA binding"/>
    <property type="evidence" value="ECO:0007669"/>
    <property type="project" value="TreeGrafter"/>
</dbReference>
<dbReference type="InterPro" id="IPR035979">
    <property type="entry name" value="RBD_domain_sf"/>
</dbReference>
<feature type="region of interest" description="Disordered" evidence="3">
    <location>
        <begin position="219"/>
        <end position="245"/>
    </location>
</feature>
<dbReference type="Gene3D" id="3.30.70.330">
    <property type="match status" value="1"/>
</dbReference>
<dbReference type="SMART" id="SM00360">
    <property type="entry name" value="RRM"/>
    <property type="match status" value="1"/>
</dbReference>
<evidence type="ECO:0000256" key="3">
    <source>
        <dbReference type="SAM" id="MobiDB-lite"/>
    </source>
</evidence>
<dbReference type="PANTHER" id="PTHR16105:SF2">
    <property type="entry name" value="RNA-BINDING PROTEIN 41"/>
    <property type="match status" value="1"/>
</dbReference>
<dbReference type="GO" id="GO:0097157">
    <property type="term" value="F:pre-mRNA intronic binding"/>
    <property type="evidence" value="ECO:0007669"/>
    <property type="project" value="TreeGrafter"/>
</dbReference>
<feature type="compositionally biased region" description="Basic and acidic residues" evidence="3">
    <location>
        <begin position="421"/>
        <end position="433"/>
    </location>
</feature>
<dbReference type="PROSITE" id="PS50102">
    <property type="entry name" value="RRM"/>
    <property type="match status" value="1"/>
</dbReference>
<feature type="compositionally biased region" description="Polar residues" evidence="3">
    <location>
        <begin position="408"/>
        <end position="420"/>
    </location>
</feature>
<dbReference type="Pfam" id="PF00076">
    <property type="entry name" value="RRM_1"/>
    <property type="match status" value="1"/>
</dbReference>
<dbReference type="AlphaFoldDB" id="A0AAW1Z4J9"/>
<keyword evidence="1 2" id="KW-0694">RNA-binding</keyword>
<protein>
    <recommendedName>
        <fullName evidence="4">RRM domain-containing protein</fullName>
    </recommendedName>
</protein>
<feature type="region of interest" description="Disordered" evidence="3">
    <location>
        <begin position="400"/>
        <end position="433"/>
    </location>
</feature>
<dbReference type="EMBL" id="JAWDJR010000021">
    <property type="protein sequence ID" value="KAK9955752.1"/>
    <property type="molecule type" value="Genomic_DNA"/>
</dbReference>
<feature type="domain" description="RRM" evidence="4">
    <location>
        <begin position="322"/>
        <end position="400"/>
    </location>
</feature>
<dbReference type="InterPro" id="IPR012677">
    <property type="entry name" value="Nucleotide-bd_a/b_plait_sf"/>
</dbReference>